<proteinExistence type="predicted"/>
<evidence type="ECO:0000256" key="1">
    <source>
        <dbReference type="SAM" id="Phobius"/>
    </source>
</evidence>
<dbReference type="EMBL" id="FQUC01000004">
    <property type="protein sequence ID" value="SHF18303.1"/>
    <property type="molecule type" value="Genomic_DNA"/>
</dbReference>
<name>A0A1M4ZJS6_9BACT</name>
<dbReference type="InterPro" id="IPR011621">
    <property type="entry name" value="Metal-dep_PHydrolase_7TM_intra"/>
</dbReference>
<dbReference type="Proteomes" id="UP000184480">
    <property type="component" value="Unassembled WGS sequence"/>
</dbReference>
<dbReference type="AlphaFoldDB" id="A0A1M4ZJS6"/>
<gene>
    <name evidence="3" type="ORF">SAMN05444362_104110</name>
</gene>
<feature type="transmembrane region" description="Helical" evidence="1">
    <location>
        <begin position="257"/>
        <end position="279"/>
    </location>
</feature>
<dbReference type="RefSeq" id="WP_062181619.1">
    <property type="nucleotide sequence ID" value="NZ_BBXL01000013.1"/>
</dbReference>
<dbReference type="Pfam" id="PF07698">
    <property type="entry name" value="7TM-7TMR_HD"/>
    <property type="match status" value="1"/>
</dbReference>
<sequence length="692" mass="78417">MEVLKKEIKIPTIVLFVLAIILIAYFAPRETKISYDETEGKPWRYGLVTAPFDFPIYKPDAQLEHERDSIMRQYIGYYSQDKTRAERSITIFTNDAKAAGVASEYISYVQKKMNEIYSVGLISADDYEKIGNSNLKQLYLIGNDNIADLRAINSFYTSKLAYEKLINDAPQDELHIQTLQSLNLNNYLFDNIIQDAELSKKAKDELLMKVPFAEGNVLAGQKIIDRGEIVTPKTVHILNSLQKITEQKEGSGTRRNWMVAGDIILITAFIMAFMIYLQFFRSREYHNRRNVLFMLLMIVLFCVLTSLFIQVGINVYVIPFAIATIMVRTFIDSRTAMITHLVTSLICSLMVPFPQEFLMLQIPIGFVCIFSLRDLSERSQLIKASFFILLAYASLYIGVTLALKGDIKQIDPLMFLYFAINFMFVMFAYLLVYMCEKAFGFISGVSMIELSNINKPLLQKLSEVAPGTFQHSMQVANLAAAAASRIGANAQLVRTGALYHDIGKMTNPAFFTENQIPGMNPHDSLSYKESARIIISHVSEGIKIAKKYNLPQQIIDFIATHHGTGKVKYFYNSYRNAHPDEDVNEADFSYPGPNPFSKETAILLMADTIEAASRSLSEYTEETISNLVEKLINSQLADGLLKNAPITFLDIETAKTIFKEKLMTIYHSRITYPELSKEAKKHDEDAHSSSFT</sequence>
<dbReference type="InterPro" id="IPR052722">
    <property type="entry name" value="PgpH_phosphodiesterase"/>
</dbReference>
<feature type="domain" description="HD" evidence="2">
    <location>
        <begin position="468"/>
        <end position="612"/>
    </location>
</feature>
<dbReference type="InterPro" id="IPR011624">
    <property type="entry name" value="Metal-dep_PHydrolase_7TM_extra"/>
</dbReference>
<evidence type="ECO:0000259" key="2">
    <source>
        <dbReference type="PROSITE" id="PS51831"/>
    </source>
</evidence>
<evidence type="ECO:0000313" key="4">
    <source>
        <dbReference type="Proteomes" id="UP000184480"/>
    </source>
</evidence>
<feature type="transmembrane region" description="Helical" evidence="1">
    <location>
        <begin position="415"/>
        <end position="434"/>
    </location>
</feature>
<dbReference type="CDD" id="cd00077">
    <property type="entry name" value="HDc"/>
    <property type="match status" value="1"/>
</dbReference>
<keyword evidence="1" id="KW-0472">Membrane</keyword>
<feature type="transmembrane region" description="Helical" evidence="1">
    <location>
        <begin position="291"/>
        <end position="309"/>
    </location>
</feature>
<reference evidence="4" key="1">
    <citation type="submission" date="2016-11" db="EMBL/GenBank/DDBJ databases">
        <authorList>
            <person name="Varghese N."/>
            <person name="Submissions S."/>
        </authorList>
    </citation>
    <scope>NUCLEOTIDE SEQUENCE [LARGE SCALE GENOMIC DNA]</scope>
    <source>
        <strain evidence="4">DSM 27370</strain>
    </source>
</reference>
<dbReference type="STRING" id="1346286.SAMN05444362_104110"/>
<accession>A0A1M4ZJS6</accession>
<dbReference type="PANTHER" id="PTHR36442">
    <property type="entry name" value="CYCLIC-DI-AMP PHOSPHODIESTERASE PGPH"/>
    <property type="match status" value="1"/>
</dbReference>
<dbReference type="Gene3D" id="1.10.3210.10">
    <property type="entry name" value="Hypothetical protein af1432"/>
    <property type="match status" value="1"/>
</dbReference>
<feature type="transmembrane region" description="Helical" evidence="1">
    <location>
        <begin position="343"/>
        <end position="372"/>
    </location>
</feature>
<dbReference type="SMART" id="SM00471">
    <property type="entry name" value="HDc"/>
    <property type="match status" value="1"/>
</dbReference>
<keyword evidence="1" id="KW-1133">Transmembrane helix</keyword>
<dbReference type="Pfam" id="PF07697">
    <property type="entry name" value="7TMR-HDED"/>
    <property type="match status" value="1"/>
</dbReference>
<feature type="transmembrane region" description="Helical" evidence="1">
    <location>
        <begin position="384"/>
        <end position="403"/>
    </location>
</feature>
<dbReference type="PROSITE" id="PS51831">
    <property type="entry name" value="HD"/>
    <property type="match status" value="1"/>
</dbReference>
<dbReference type="InterPro" id="IPR006675">
    <property type="entry name" value="HDIG_dom"/>
</dbReference>
<dbReference type="PANTHER" id="PTHR36442:SF1">
    <property type="entry name" value="CYCLIC-DI-AMP PHOSPHODIESTERASE PGPH"/>
    <property type="match status" value="1"/>
</dbReference>
<dbReference type="SUPFAM" id="SSF109604">
    <property type="entry name" value="HD-domain/PDEase-like"/>
    <property type="match status" value="1"/>
</dbReference>
<dbReference type="InterPro" id="IPR006674">
    <property type="entry name" value="HD_domain"/>
</dbReference>
<dbReference type="InterPro" id="IPR003607">
    <property type="entry name" value="HD/PDEase_dom"/>
</dbReference>
<evidence type="ECO:0000313" key="3">
    <source>
        <dbReference type="EMBL" id="SHF18303.1"/>
    </source>
</evidence>
<keyword evidence="4" id="KW-1185">Reference proteome</keyword>
<dbReference type="Pfam" id="PF01966">
    <property type="entry name" value="HD"/>
    <property type="match status" value="1"/>
</dbReference>
<organism evidence="3 4">
    <name type="scientific">Dysgonomonas macrotermitis</name>
    <dbReference type="NCBI Taxonomy" id="1346286"/>
    <lineage>
        <taxon>Bacteria</taxon>
        <taxon>Pseudomonadati</taxon>
        <taxon>Bacteroidota</taxon>
        <taxon>Bacteroidia</taxon>
        <taxon>Bacteroidales</taxon>
        <taxon>Dysgonomonadaceae</taxon>
        <taxon>Dysgonomonas</taxon>
    </lineage>
</organism>
<keyword evidence="1" id="KW-0812">Transmembrane</keyword>
<protein>
    <recommendedName>
        <fullName evidence="2">HD domain-containing protein</fullName>
    </recommendedName>
</protein>
<feature type="transmembrane region" description="Helical" evidence="1">
    <location>
        <begin position="12"/>
        <end position="28"/>
    </location>
</feature>
<dbReference type="NCBIfam" id="TIGR00277">
    <property type="entry name" value="HDIG"/>
    <property type="match status" value="1"/>
</dbReference>
<dbReference type="OrthoDB" id="9806952at2"/>